<keyword evidence="3 6" id="KW-0812">Transmembrane</keyword>
<feature type="transmembrane region" description="Helical" evidence="6">
    <location>
        <begin position="130"/>
        <end position="149"/>
    </location>
</feature>
<dbReference type="Proteomes" id="UP000727456">
    <property type="component" value="Unassembled WGS sequence"/>
</dbReference>
<evidence type="ECO:0000256" key="4">
    <source>
        <dbReference type="ARBA" id="ARBA00022989"/>
    </source>
</evidence>
<feature type="transmembrane region" description="Helical" evidence="6">
    <location>
        <begin position="212"/>
        <end position="236"/>
    </location>
</feature>
<dbReference type="NCBIfam" id="TIGR03476">
    <property type="entry name" value="HpnL"/>
    <property type="match status" value="1"/>
</dbReference>
<dbReference type="Pfam" id="PF03706">
    <property type="entry name" value="LPG_synthase_TM"/>
    <property type="match status" value="1"/>
</dbReference>
<name>A0ABX0TTZ1_9SPHN</name>
<reference evidence="7 8" key="1">
    <citation type="submission" date="2020-03" db="EMBL/GenBank/DDBJ databases">
        <title>Genomic Encyclopedia of Type Strains, Phase III (KMG-III): the genomes of soil and plant-associated and newly described type strains.</title>
        <authorList>
            <person name="Whitman W."/>
        </authorList>
    </citation>
    <scope>NUCLEOTIDE SEQUENCE [LARGE SCALE GENOMIC DNA]</scope>
    <source>
        <strain evidence="7 8">CECT 8804</strain>
    </source>
</reference>
<dbReference type="InterPro" id="IPR022791">
    <property type="entry name" value="L-PG_synthase/AglD"/>
</dbReference>
<organism evidence="7 8">
    <name type="scientific">Sphingomonas vulcanisoli</name>
    <dbReference type="NCBI Taxonomy" id="1658060"/>
    <lineage>
        <taxon>Bacteria</taxon>
        <taxon>Pseudomonadati</taxon>
        <taxon>Pseudomonadota</taxon>
        <taxon>Alphaproteobacteria</taxon>
        <taxon>Sphingomonadales</taxon>
        <taxon>Sphingomonadaceae</taxon>
        <taxon>Sphingomonas</taxon>
    </lineage>
</organism>
<evidence type="ECO:0000313" key="7">
    <source>
        <dbReference type="EMBL" id="NIJ07770.1"/>
    </source>
</evidence>
<comment type="subcellular location">
    <subcellularLocation>
        <location evidence="1">Cell membrane</location>
        <topology evidence="1">Multi-pass membrane protein</topology>
    </subcellularLocation>
</comment>
<proteinExistence type="predicted"/>
<keyword evidence="4 6" id="KW-1133">Transmembrane helix</keyword>
<dbReference type="RefSeq" id="WP_167072642.1">
    <property type="nucleotide sequence ID" value="NZ_JAAOZC010000003.1"/>
</dbReference>
<accession>A0ABX0TTZ1</accession>
<evidence type="ECO:0000256" key="5">
    <source>
        <dbReference type="ARBA" id="ARBA00023136"/>
    </source>
</evidence>
<feature type="transmembrane region" description="Helical" evidence="6">
    <location>
        <begin position="155"/>
        <end position="174"/>
    </location>
</feature>
<gene>
    <name evidence="7" type="ORF">FHS31_001380</name>
</gene>
<evidence type="ECO:0000256" key="6">
    <source>
        <dbReference type="SAM" id="Phobius"/>
    </source>
</evidence>
<keyword evidence="8" id="KW-1185">Reference proteome</keyword>
<dbReference type="PANTHER" id="PTHR39087">
    <property type="entry name" value="UPF0104 MEMBRANE PROTEIN MJ1595"/>
    <property type="match status" value="1"/>
</dbReference>
<protein>
    <submittedName>
        <fullName evidence="7">Membrane protein</fullName>
    </submittedName>
</protein>
<feature type="transmembrane region" description="Helical" evidence="6">
    <location>
        <begin position="39"/>
        <end position="61"/>
    </location>
</feature>
<evidence type="ECO:0000256" key="1">
    <source>
        <dbReference type="ARBA" id="ARBA00004651"/>
    </source>
</evidence>
<dbReference type="EMBL" id="JAAOZC010000003">
    <property type="protein sequence ID" value="NIJ07770.1"/>
    <property type="molecule type" value="Genomic_DNA"/>
</dbReference>
<keyword evidence="2" id="KW-1003">Cell membrane</keyword>
<keyword evidence="5 6" id="KW-0472">Membrane</keyword>
<dbReference type="PANTHER" id="PTHR39087:SF2">
    <property type="entry name" value="UPF0104 MEMBRANE PROTEIN MJ1595"/>
    <property type="match status" value="1"/>
</dbReference>
<evidence type="ECO:0000313" key="8">
    <source>
        <dbReference type="Proteomes" id="UP000727456"/>
    </source>
</evidence>
<sequence>MSRLNWATAVATFGGLGLAIWMLGRTGLAQTFGVLSNIGFGGFTLFILSYLTVLLALGAAWSTARRRPHDHFPVFVWARAVREAANDLLPFSQIGGLVLGLRTLTVAGVPPVQAYAATIIDLTTEIASQLLLVLIGVGVAIHFVVEARAYADLRITIWVGVALLGLLTASVLFLRTPMLRFATKMADRLVPAASAVIDDVRGELARFEANRFAIVPSFFWNLIAWLLSVFCVWLALRLLGHPIDPLRALALEALISVIRSSAFLIPGAIGAQEAGYVVLAGVFGMDPQAALALSLLKRARDFTIGVPSLLIWQFGLFGSAERRAQRL</sequence>
<evidence type="ECO:0000256" key="2">
    <source>
        <dbReference type="ARBA" id="ARBA00022475"/>
    </source>
</evidence>
<feature type="transmembrane region" description="Helical" evidence="6">
    <location>
        <begin position="276"/>
        <end position="296"/>
    </location>
</feature>
<evidence type="ECO:0000256" key="3">
    <source>
        <dbReference type="ARBA" id="ARBA00022692"/>
    </source>
</evidence>
<comment type="caution">
    <text evidence="7">The sequence shown here is derived from an EMBL/GenBank/DDBJ whole genome shotgun (WGS) entry which is preliminary data.</text>
</comment>